<gene>
    <name evidence="1" type="ORF">LTR37_017351</name>
</gene>
<reference evidence="1" key="1">
    <citation type="submission" date="2023-07" db="EMBL/GenBank/DDBJ databases">
        <title>Black Yeasts Isolated from many extreme environments.</title>
        <authorList>
            <person name="Coleine C."/>
            <person name="Stajich J.E."/>
            <person name="Selbmann L."/>
        </authorList>
    </citation>
    <scope>NUCLEOTIDE SEQUENCE</scope>
    <source>
        <strain evidence="1">CCFEE 5714</strain>
    </source>
</reference>
<evidence type="ECO:0000313" key="2">
    <source>
        <dbReference type="Proteomes" id="UP001281147"/>
    </source>
</evidence>
<evidence type="ECO:0000313" key="1">
    <source>
        <dbReference type="EMBL" id="KAK3697613.1"/>
    </source>
</evidence>
<sequence length="222" mass="23861">MPKSTTEVATLPLKAGSEIGNPDNQAAAVLKDCCDTIAQQDGFQQMQIGTQVENPGLMQMMIDWDSKAHHETFMNSDIYSAFLKRFGTIMDADPIIAHADFQPDGGVNSALGAPVTEVATFYFDGAPPSDAQENAKKIIGTIQKDAPDSGLSGWAYGITHEEIEKDGVKGKGGVLLVGWPSVEAHVEFRNTEVFKNNIDLLSKEVKGAEVHHVAFMNVVAGV</sequence>
<dbReference type="Proteomes" id="UP001281147">
    <property type="component" value="Unassembled WGS sequence"/>
</dbReference>
<proteinExistence type="predicted"/>
<comment type="caution">
    <text evidence="1">The sequence shown here is derived from an EMBL/GenBank/DDBJ whole genome shotgun (WGS) entry which is preliminary data.</text>
</comment>
<protein>
    <submittedName>
        <fullName evidence="1">Uncharacterized protein</fullName>
    </submittedName>
</protein>
<keyword evidence="2" id="KW-1185">Reference proteome</keyword>
<organism evidence="1 2">
    <name type="scientific">Vermiconidia calcicola</name>
    <dbReference type="NCBI Taxonomy" id="1690605"/>
    <lineage>
        <taxon>Eukaryota</taxon>
        <taxon>Fungi</taxon>
        <taxon>Dikarya</taxon>
        <taxon>Ascomycota</taxon>
        <taxon>Pezizomycotina</taxon>
        <taxon>Dothideomycetes</taxon>
        <taxon>Dothideomycetidae</taxon>
        <taxon>Mycosphaerellales</taxon>
        <taxon>Extremaceae</taxon>
        <taxon>Vermiconidia</taxon>
    </lineage>
</organism>
<name>A0ACC3MLS6_9PEZI</name>
<accession>A0ACC3MLS6</accession>
<dbReference type="EMBL" id="JAUTXU010000223">
    <property type="protein sequence ID" value="KAK3697613.1"/>
    <property type="molecule type" value="Genomic_DNA"/>
</dbReference>